<accession>A0A1G2TX12</accession>
<keyword evidence="4" id="KW-0133">Cell shape</keyword>
<evidence type="ECO:0000256" key="8">
    <source>
        <dbReference type="PIRSR" id="PIRSR618044-2"/>
    </source>
</evidence>
<dbReference type="PRINTS" id="PR00725">
    <property type="entry name" value="DADACBPTASE1"/>
</dbReference>
<feature type="binding site" evidence="8">
    <location>
        <position position="254"/>
    </location>
    <ligand>
        <name>substrate</name>
    </ligand>
</feature>
<evidence type="ECO:0000256" key="4">
    <source>
        <dbReference type="ARBA" id="ARBA00022960"/>
    </source>
</evidence>
<evidence type="ECO:0000256" key="2">
    <source>
        <dbReference type="ARBA" id="ARBA00022729"/>
    </source>
</evidence>
<evidence type="ECO:0000313" key="13">
    <source>
        <dbReference type="Proteomes" id="UP000177707"/>
    </source>
</evidence>
<dbReference type="GO" id="GO:0009252">
    <property type="term" value="P:peptidoglycan biosynthetic process"/>
    <property type="evidence" value="ECO:0007669"/>
    <property type="project" value="UniProtKB-KW"/>
</dbReference>
<dbReference type="GO" id="GO:0006508">
    <property type="term" value="P:proteolysis"/>
    <property type="evidence" value="ECO:0007669"/>
    <property type="project" value="InterPro"/>
</dbReference>
<evidence type="ECO:0000313" key="12">
    <source>
        <dbReference type="EMBL" id="OHB01836.1"/>
    </source>
</evidence>
<feature type="active site" description="Proton acceptor" evidence="7">
    <location>
        <position position="94"/>
    </location>
</feature>
<evidence type="ECO:0000256" key="6">
    <source>
        <dbReference type="ARBA" id="ARBA00023316"/>
    </source>
</evidence>
<keyword evidence="10" id="KW-0812">Transmembrane</keyword>
<dbReference type="InterPro" id="IPR018044">
    <property type="entry name" value="Peptidase_S11"/>
</dbReference>
<dbReference type="InterPro" id="IPR001967">
    <property type="entry name" value="Peptidase_S11_N"/>
</dbReference>
<dbReference type="Proteomes" id="UP000177707">
    <property type="component" value="Unassembled WGS sequence"/>
</dbReference>
<keyword evidence="10" id="KW-0472">Membrane</keyword>
<evidence type="ECO:0000256" key="5">
    <source>
        <dbReference type="ARBA" id="ARBA00022984"/>
    </source>
</evidence>
<name>A0A1G2TX12_9BACT</name>
<evidence type="ECO:0000256" key="1">
    <source>
        <dbReference type="ARBA" id="ARBA00007164"/>
    </source>
</evidence>
<dbReference type="STRING" id="1802758.A3A96_00135"/>
<keyword evidence="5" id="KW-0573">Peptidoglycan synthesis</keyword>
<protein>
    <recommendedName>
        <fullName evidence="11">Peptidase S11 D-alanyl-D-alanine carboxypeptidase A N-terminal domain-containing protein</fullName>
    </recommendedName>
</protein>
<dbReference type="PANTHER" id="PTHR21581">
    <property type="entry name" value="D-ALANYL-D-ALANINE CARBOXYPEPTIDASE"/>
    <property type="match status" value="1"/>
</dbReference>
<dbReference type="InterPro" id="IPR012338">
    <property type="entry name" value="Beta-lactam/transpept-like"/>
</dbReference>
<reference evidence="12 13" key="1">
    <citation type="journal article" date="2016" name="Nat. Commun.">
        <title>Thousands of microbial genomes shed light on interconnected biogeochemical processes in an aquifer system.</title>
        <authorList>
            <person name="Anantharaman K."/>
            <person name="Brown C.T."/>
            <person name="Hug L.A."/>
            <person name="Sharon I."/>
            <person name="Castelle C.J."/>
            <person name="Probst A.J."/>
            <person name="Thomas B.C."/>
            <person name="Singh A."/>
            <person name="Wilkins M.J."/>
            <person name="Karaoz U."/>
            <person name="Brodie E.L."/>
            <person name="Williams K.H."/>
            <person name="Hubbard S.S."/>
            <person name="Banfield J.F."/>
        </authorList>
    </citation>
    <scope>NUCLEOTIDE SEQUENCE [LARGE SCALE GENOMIC DNA]</scope>
</reference>
<evidence type="ECO:0000256" key="10">
    <source>
        <dbReference type="SAM" id="Phobius"/>
    </source>
</evidence>
<dbReference type="GO" id="GO:0008360">
    <property type="term" value="P:regulation of cell shape"/>
    <property type="evidence" value="ECO:0007669"/>
    <property type="project" value="UniProtKB-KW"/>
</dbReference>
<dbReference type="Gene3D" id="3.40.710.10">
    <property type="entry name" value="DD-peptidase/beta-lactamase superfamily"/>
    <property type="match status" value="1"/>
</dbReference>
<dbReference type="SUPFAM" id="SSF56601">
    <property type="entry name" value="beta-lactamase/transpeptidase-like"/>
    <property type="match status" value="1"/>
</dbReference>
<feature type="domain" description="Peptidase S11 D-alanyl-D-alanine carboxypeptidase A N-terminal" evidence="11">
    <location>
        <begin position="59"/>
        <end position="284"/>
    </location>
</feature>
<dbReference type="GO" id="GO:0009002">
    <property type="term" value="F:serine-type D-Ala-D-Ala carboxypeptidase activity"/>
    <property type="evidence" value="ECO:0007669"/>
    <property type="project" value="InterPro"/>
</dbReference>
<keyword evidence="2" id="KW-0732">Signal</keyword>
<feature type="transmembrane region" description="Helical" evidence="10">
    <location>
        <begin position="16"/>
        <end position="37"/>
    </location>
</feature>
<comment type="caution">
    <text evidence="12">The sequence shown here is derived from an EMBL/GenBank/DDBJ whole genome shotgun (WGS) entry which is preliminary data.</text>
</comment>
<evidence type="ECO:0000256" key="7">
    <source>
        <dbReference type="PIRSR" id="PIRSR618044-1"/>
    </source>
</evidence>
<dbReference type="Pfam" id="PF00768">
    <property type="entry name" value="Peptidase_S11"/>
    <property type="match status" value="1"/>
</dbReference>
<keyword evidence="10" id="KW-1133">Transmembrane helix</keyword>
<proteinExistence type="inferred from homology"/>
<feature type="active site" evidence="7">
    <location>
        <position position="145"/>
    </location>
</feature>
<evidence type="ECO:0000256" key="9">
    <source>
        <dbReference type="RuleBase" id="RU004016"/>
    </source>
</evidence>
<dbReference type="EMBL" id="MHWB01000009">
    <property type="protein sequence ID" value="OHB01836.1"/>
    <property type="molecule type" value="Genomic_DNA"/>
</dbReference>
<organism evidence="12 13">
    <name type="scientific">Candidatus Zambryskibacteria bacterium RIFCSPLOWO2_01_FULL_39_39</name>
    <dbReference type="NCBI Taxonomy" id="1802758"/>
    <lineage>
        <taxon>Bacteria</taxon>
        <taxon>Candidatus Zambryskiibacteriota</taxon>
    </lineage>
</organism>
<keyword evidence="6" id="KW-0961">Cell wall biogenesis/degradation</keyword>
<feature type="active site" description="Acyl-ester intermediate" evidence="7">
    <location>
        <position position="91"/>
    </location>
</feature>
<dbReference type="PANTHER" id="PTHR21581:SF6">
    <property type="entry name" value="TRAFFICKING PROTEIN PARTICLE COMPLEX SUBUNIT 12"/>
    <property type="match status" value="1"/>
</dbReference>
<evidence type="ECO:0000259" key="11">
    <source>
        <dbReference type="Pfam" id="PF00768"/>
    </source>
</evidence>
<evidence type="ECO:0000256" key="3">
    <source>
        <dbReference type="ARBA" id="ARBA00022801"/>
    </source>
</evidence>
<sequence>MNNFKQFFNIEMRTKYFIHVLLCLFVASILIFILLIIGQKSLNQKEGSVAIETPNVFEELNLEAKSAVVWDVINNRELFSKNGDLPLPLASLTKVMTAIIAEGKLEDGQKIQITEEDLLPEGDSKLVVGDTWGAGDLRDFTLLTSSNDGAFALASVIKSEPQFIKEMNDTAEIIGLSNSKFFNEHGLDRELDKGGAYGSARDMATLFEYTLRNYPEILEATRYKNLEFESSDKKYSAENTNTFIDRIPNIIASKTGFTDLAGGNLVVAFDAGLNRPIIISVLGSTEEGRFTDVLELVEASLKYIHDN</sequence>
<dbReference type="GO" id="GO:0071555">
    <property type="term" value="P:cell wall organization"/>
    <property type="evidence" value="ECO:0007669"/>
    <property type="project" value="UniProtKB-KW"/>
</dbReference>
<dbReference type="AlphaFoldDB" id="A0A1G2TX12"/>
<comment type="similarity">
    <text evidence="1 9">Belongs to the peptidase S11 family.</text>
</comment>
<keyword evidence="3" id="KW-0378">Hydrolase</keyword>
<gene>
    <name evidence="12" type="ORF">A3A96_00135</name>
</gene>